<name>A0A6P1T759_9RHOB</name>
<dbReference type="AlphaFoldDB" id="A0A6P1T759"/>
<feature type="transmembrane region" description="Helical" evidence="1">
    <location>
        <begin position="175"/>
        <end position="196"/>
    </location>
</feature>
<feature type="transmembrane region" description="Helical" evidence="1">
    <location>
        <begin position="47"/>
        <end position="74"/>
    </location>
</feature>
<evidence type="ECO:0000256" key="1">
    <source>
        <dbReference type="SAM" id="Phobius"/>
    </source>
</evidence>
<feature type="transmembrane region" description="Helical" evidence="1">
    <location>
        <begin position="152"/>
        <end position="169"/>
    </location>
</feature>
<keyword evidence="1" id="KW-1133">Transmembrane helix</keyword>
<dbReference type="InterPro" id="IPR052556">
    <property type="entry name" value="PolySynth_Transporter"/>
</dbReference>
<feature type="transmembrane region" description="Helical" evidence="1">
    <location>
        <begin position="258"/>
        <end position="277"/>
    </location>
</feature>
<feature type="transmembrane region" description="Helical" evidence="1">
    <location>
        <begin position="332"/>
        <end position="355"/>
    </location>
</feature>
<dbReference type="EMBL" id="CP046620">
    <property type="protein sequence ID" value="QHQ36412.1"/>
    <property type="molecule type" value="Genomic_DNA"/>
</dbReference>
<feature type="transmembrane region" description="Helical" evidence="1">
    <location>
        <begin position="12"/>
        <end position="35"/>
    </location>
</feature>
<feature type="transmembrane region" description="Helical" evidence="1">
    <location>
        <begin position="362"/>
        <end position="380"/>
    </location>
</feature>
<sequence>MSVAAEARALVGVPALLVAARLGGAICGMLFLLLLTRTGGAALAGEVAALIAATMLLGLAGTANIEAGGVRFMVRALATGQPEQATGFIRFSRRLTLVLACCITAGVWICTTPGAAGTLALLAVPLIALARLGAGLAMGFSRVLAGIVPRTFLRQALMLAGLALLTASLGPPDLWQVMALWLAANAVVVTTQSVALRRHRVRLTAAPDTTHAPAWVRHGLTLGLNVLYIEYAIQLTIVLAATVLAPADLARLDICLKIAAFLRFAAIAVNQAFMPRLSAALATADAPALARWLALASLLRLAAVGTGFGVLAVTAPHLLRLFGPEFAPLAPLLLALALEPLIAALFGPAATMLTLSSRPTTVLPVLAATLATLALGTLLGGHLFGLWGVAAAWLAAALLWSAALAHRAQAQLGIDTTVAATARWCRTRVPMPETTP</sequence>
<dbReference type="Proteomes" id="UP000464495">
    <property type="component" value="Chromosome"/>
</dbReference>
<dbReference type="PANTHER" id="PTHR43424:SF1">
    <property type="entry name" value="LOCUS PUTATIVE PROTEIN 1-RELATED"/>
    <property type="match status" value="1"/>
</dbReference>
<accession>A0A6P1T759</accession>
<reference evidence="2 3" key="1">
    <citation type="submission" date="2019-12" db="EMBL/GenBank/DDBJ databases">
        <title>Complete genome sequence of Algicella marina strain 9Alg 56(T) isolated from the red alga Tichocarpus crinitus.</title>
        <authorList>
            <person name="Kim S.-G."/>
            <person name="Nedashkovskaya O.I."/>
        </authorList>
    </citation>
    <scope>NUCLEOTIDE SEQUENCE [LARGE SCALE GENOMIC DNA]</scope>
    <source>
        <strain evidence="2 3">9Alg 56</strain>
    </source>
</reference>
<feature type="transmembrane region" description="Helical" evidence="1">
    <location>
        <begin position="289"/>
        <end position="312"/>
    </location>
</feature>
<feature type="transmembrane region" description="Helical" evidence="1">
    <location>
        <begin position="122"/>
        <end position="140"/>
    </location>
</feature>
<proteinExistence type="predicted"/>
<feature type="transmembrane region" description="Helical" evidence="1">
    <location>
        <begin position="226"/>
        <end position="246"/>
    </location>
</feature>
<organism evidence="2 3">
    <name type="scientific">Algicella marina</name>
    <dbReference type="NCBI Taxonomy" id="2683284"/>
    <lineage>
        <taxon>Bacteria</taxon>
        <taxon>Pseudomonadati</taxon>
        <taxon>Pseudomonadota</taxon>
        <taxon>Alphaproteobacteria</taxon>
        <taxon>Rhodobacterales</taxon>
        <taxon>Paracoccaceae</taxon>
        <taxon>Algicella</taxon>
    </lineage>
</organism>
<keyword evidence="3" id="KW-1185">Reference proteome</keyword>
<keyword evidence="1" id="KW-0812">Transmembrane</keyword>
<feature type="transmembrane region" description="Helical" evidence="1">
    <location>
        <begin position="386"/>
        <end position="405"/>
    </location>
</feature>
<evidence type="ECO:0000313" key="3">
    <source>
        <dbReference type="Proteomes" id="UP000464495"/>
    </source>
</evidence>
<evidence type="ECO:0008006" key="4">
    <source>
        <dbReference type="Google" id="ProtNLM"/>
    </source>
</evidence>
<dbReference type="RefSeq" id="WP_161862958.1">
    <property type="nucleotide sequence ID" value="NZ_CP046620.1"/>
</dbReference>
<dbReference type="KEGG" id="amaq:GO499_15130"/>
<dbReference type="PANTHER" id="PTHR43424">
    <property type="entry name" value="LOCUS PUTATIVE PROTEIN 1-RELATED"/>
    <property type="match status" value="1"/>
</dbReference>
<feature type="transmembrane region" description="Helical" evidence="1">
    <location>
        <begin position="95"/>
        <end position="116"/>
    </location>
</feature>
<evidence type="ECO:0000313" key="2">
    <source>
        <dbReference type="EMBL" id="QHQ36412.1"/>
    </source>
</evidence>
<gene>
    <name evidence="2" type="ORF">GO499_15130</name>
</gene>
<keyword evidence="1" id="KW-0472">Membrane</keyword>
<protein>
    <recommendedName>
        <fullName evidence="4">Polysaccharide biosynthesis protein C-terminal domain-containing protein</fullName>
    </recommendedName>
</protein>